<evidence type="ECO:0000313" key="13">
    <source>
        <dbReference type="EMBL" id="CAL4082053.1"/>
    </source>
</evidence>
<comment type="function">
    <text evidence="12">Structural component of the gap junctions.</text>
</comment>
<name>A0AAV2QER1_MEGNR</name>
<keyword evidence="6" id="KW-0303">Gap junction</keyword>
<feature type="non-terminal residue" evidence="13">
    <location>
        <position position="389"/>
    </location>
</feature>
<dbReference type="AlphaFoldDB" id="A0AAV2QER1"/>
<evidence type="ECO:0000256" key="7">
    <source>
        <dbReference type="ARBA" id="ARBA00022949"/>
    </source>
</evidence>
<keyword evidence="14" id="KW-1185">Reference proteome</keyword>
<feature type="transmembrane region" description="Helical" evidence="12">
    <location>
        <begin position="184"/>
        <end position="204"/>
    </location>
</feature>
<dbReference type="GO" id="GO:0007602">
    <property type="term" value="P:phototransduction"/>
    <property type="evidence" value="ECO:0007669"/>
    <property type="project" value="TreeGrafter"/>
</dbReference>
<dbReference type="Pfam" id="PF00876">
    <property type="entry name" value="Innexin"/>
    <property type="match status" value="1"/>
</dbReference>
<dbReference type="Proteomes" id="UP001497623">
    <property type="component" value="Unassembled WGS sequence"/>
</dbReference>
<comment type="subcellular location">
    <subcellularLocation>
        <location evidence="1">Cell junction</location>
        <location evidence="1">Gap junction</location>
    </subcellularLocation>
    <subcellularLocation>
        <location evidence="2 12">Cell membrane</location>
        <topology evidence="2 12">Multi-pass membrane protein</topology>
    </subcellularLocation>
</comment>
<gene>
    <name evidence="12" type="primary">inx</name>
    <name evidence="13" type="ORF">MNOR_LOCUS11687</name>
</gene>
<evidence type="ECO:0000256" key="2">
    <source>
        <dbReference type="ARBA" id="ARBA00004651"/>
    </source>
</evidence>
<evidence type="ECO:0000256" key="5">
    <source>
        <dbReference type="ARBA" id="ARBA00022692"/>
    </source>
</evidence>
<evidence type="ECO:0000313" key="14">
    <source>
        <dbReference type="Proteomes" id="UP001497623"/>
    </source>
</evidence>
<keyword evidence="10 12" id="KW-0472">Membrane</keyword>
<keyword evidence="7" id="KW-0965">Cell junction</keyword>
<organism evidence="13 14">
    <name type="scientific">Meganyctiphanes norvegica</name>
    <name type="common">Northern krill</name>
    <name type="synonym">Thysanopoda norvegica</name>
    <dbReference type="NCBI Taxonomy" id="48144"/>
    <lineage>
        <taxon>Eukaryota</taxon>
        <taxon>Metazoa</taxon>
        <taxon>Ecdysozoa</taxon>
        <taxon>Arthropoda</taxon>
        <taxon>Crustacea</taxon>
        <taxon>Multicrustacea</taxon>
        <taxon>Malacostraca</taxon>
        <taxon>Eumalacostraca</taxon>
        <taxon>Eucarida</taxon>
        <taxon>Euphausiacea</taxon>
        <taxon>Euphausiidae</taxon>
        <taxon>Meganyctiphanes</taxon>
    </lineage>
</organism>
<proteinExistence type="inferred from homology"/>
<keyword evidence="11 12" id="KW-0407">Ion channel</keyword>
<keyword evidence="5 12" id="KW-0812">Transmembrane</keyword>
<evidence type="ECO:0000256" key="9">
    <source>
        <dbReference type="ARBA" id="ARBA00023065"/>
    </source>
</evidence>
<protein>
    <recommendedName>
        <fullName evidence="12">Innexin</fullName>
    </recommendedName>
</protein>
<dbReference type="EMBL" id="CAXKWB010006207">
    <property type="protein sequence ID" value="CAL4082053.1"/>
    <property type="molecule type" value="Genomic_DNA"/>
</dbReference>
<dbReference type="PRINTS" id="PR01262">
    <property type="entry name" value="INNEXIN"/>
</dbReference>
<dbReference type="PANTHER" id="PTHR11893">
    <property type="entry name" value="INNEXIN"/>
    <property type="match status" value="1"/>
</dbReference>
<dbReference type="InterPro" id="IPR000990">
    <property type="entry name" value="Innexin"/>
</dbReference>
<keyword evidence="9 12" id="KW-0406">Ion transport</keyword>
<feature type="transmembrane region" description="Helical" evidence="12">
    <location>
        <begin position="278"/>
        <end position="305"/>
    </location>
</feature>
<evidence type="ECO:0000256" key="4">
    <source>
        <dbReference type="ARBA" id="ARBA00022475"/>
    </source>
</evidence>
<evidence type="ECO:0000256" key="1">
    <source>
        <dbReference type="ARBA" id="ARBA00004610"/>
    </source>
</evidence>
<evidence type="ECO:0000256" key="8">
    <source>
        <dbReference type="ARBA" id="ARBA00022989"/>
    </source>
</evidence>
<comment type="similarity">
    <text evidence="12">Belongs to the pannexin family.</text>
</comment>
<reference evidence="13 14" key="1">
    <citation type="submission" date="2024-05" db="EMBL/GenBank/DDBJ databases">
        <authorList>
            <person name="Wallberg A."/>
        </authorList>
    </citation>
    <scope>NUCLEOTIDE SEQUENCE [LARGE SCALE GENOMIC DNA]</scope>
</reference>
<evidence type="ECO:0000256" key="3">
    <source>
        <dbReference type="ARBA" id="ARBA00022448"/>
    </source>
</evidence>
<accession>A0AAV2QER1</accession>
<sequence>MVLLELLAPLTGIIRVRSKVNLDNMVFKLHYKVTAPMLFTFCLLVTTRNMTGDPINCVHDENSKLNDDVVNTYCWVHTTYTLPKYLHRRSGHGTNIMYPGVGPASDNDERRYHAYYQWVPFVLFIQGMMFYVPHWIWRTVENGKMDSLVAGLAVPVMRREDRQEKISRLAEYLYASVHNHNFYAFKYFICELMTIAMTLFNMWFMDKFLGGMFYDYGFKVIEFTEMEQVDRTDPMIELFPRITKCDFNMFGPSGTIEKHDILCVLAINVLNEKIYVFLWFWLLILATLSSLGFIYRLLICCIPYLSIEFLSRRSLGKMSAVLTRQLQVGDRFILYVLRNNLELFCFTSLLEELTARLSGQLRNHPDNDITSEAAYMMNEDIDIDRIITR</sequence>
<dbReference type="GO" id="GO:0005921">
    <property type="term" value="C:gap junction"/>
    <property type="evidence" value="ECO:0007669"/>
    <property type="project" value="UniProtKB-SubCell"/>
</dbReference>
<evidence type="ECO:0000256" key="10">
    <source>
        <dbReference type="ARBA" id="ARBA00023136"/>
    </source>
</evidence>
<feature type="transmembrane region" description="Helical" evidence="12">
    <location>
        <begin position="115"/>
        <end position="137"/>
    </location>
</feature>
<dbReference type="GO" id="GO:0005243">
    <property type="term" value="F:gap junction channel activity"/>
    <property type="evidence" value="ECO:0007669"/>
    <property type="project" value="TreeGrafter"/>
</dbReference>
<dbReference type="PROSITE" id="PS51013">
    <property type="entry name" value="PANNEXIN"/>
    <property type="match status" value="1"/>
</dbReference>
<keyword evidence="3 12" id="KW-0813">Transport</keyword>
<evidence type="ECO:0000256" key="11">
    <source>
        <dbReference type="ARBA" id="ARBA00023303"/>
    </source>
</evidence>
<dbReference type="GO" id="GO:0034220">
    <property type="term" value="P:monoatomic ion transmembrane transport"/>
    <property type="evidence" value="ECO:0007669"/>
    <property type="project" value="UniProtKB-KW"/>
</dbReference>
<dbReference type="GO" id="GO:0005886">
    <property type="term" value="C:plasma membrane"/>
    <property type="evidence" value="ECO:0007669"/>
    <property type="project" value="UniProtKB-SubCell"/>
</dbReference>
<keyword evidence="4" id="KW-1003">Cell membrane</keyword>
<dbReference type="PANTHER" id="PTHR11893:SF37">
    <property type="entry name" value="INNEXIN INX3"/>
    <property type="match status" value="1"/>
</dbReference>
<evidence type="ECO:0000256" key="12">
    <source>
        <dbReference type="RuleBase" id="RU010713"/>
    </source>
</evidence>
<keyword evidence="8 12" id="KW-1133">Transmembrane helix</keyword>
<comment type="caution">
    <text evidence="12">Lacks conserved residue(s) required for the propagation of feature annotation.</text>
</comment>
<evidence type="ECO:0000256" key="6">
    <source>
        <dbReference type="ARBA" id="ARBA00022868"/>
    </source>
</evidence>
<comment type="caution">
    <text evidence="13">The sequence shown here is derived from an EMBL/GenBank/DDBJ whole genome shotgun (WGS) entry which is preliminary data.</text>
</comment>